<evidence type="ECO:0000313" key="4">
    <source>
        <dbReference type="Proteomes" id="UP001589798"/>
    </source>
</evidence>
<reference evidence="3 4" key="1">
    <citation type="submission" date="2024-09" db="EMBL/GenBank/DDBJ databases">
        <authorList>
            <person name="Sun Q."/>
            <person name="Mori K."/>
        </authorList>
    </citation>
    <scope>NUCLEOTIDE SEQUENCE [LARGE SCALE GENOMIC DNA]</scope>
    <source>
        <strain evidence="3 4">CCM 7706</strain>
    </source>
</reference>
<dbReference type="PANTHER" id="PTHR43767">
    <property type="entry name" value="LONG-CHAIN-FATTY-ACID--COA LIGASE"/>
    <property type="match status" value="1"/>
</dbReference>
<protein>
    <submittedName>
        <fullName evidence="3">AMP-binding protein</fullName>
    </submittedName>
</protein>
<dbReference type="Gene3D" id="3.30.300.30">
    <property type="match status" value="1"/>
</dbReference>
<sequence>MPGHHPSFHARATPEALAMVVADTGETLTYRALDEGSNRVAQLLRAMGLAPGDRIAVMLRNGPAFAMIYWGATRCGCFVTLLSTHLKPAEAAYIIGDAQAKVLFLSPSIGETPRALASERETLVPGVHEVFLAGDAEETSVPGARSLSDALATMPAEPVPGEISGFHMIYSSGTTGRPKGIVLPFTPGPIDEFNALEGAMPVYRELKPLVSLNVGPLYHGAPLSGMVTAHRLGGLFVTQRKFDAEGVLAAIEANRVNIAQMVPTMFVRLLALPEEVRARHDLSSLRMAIHAAAPCPVEIKRRMIAWWGPILFEYYGSTEGVGATAITSNEWLERPGSVGRSSLGPIHICDEDGRELPPGEAGIVYFEAPNGRRVTYLNDAEKTRRAAHPEHPDWFAVGDIGRLDEDGYLYLTDRKDFMIISGGVNIYPQAIEDCLIVHPQVLDVAVLGVADAEYGEKVKALVQPKDWAEAGTELEASLRDWCRTRISAVTAPREYEFVRELPRLPSGKLAKHELRTLYGNPVALA</sequence>
<evidence type="ECO:0000259" key="2">
    <source>
        <dbReference type="Pfam" id="PF13193"/>
    </source>
</evidence>
<evidence type="ECO:0000313" key="3">
    <source>
        <dbReference type="EMBL" id="MFC0204834.1"/>
    </source>
</evidence>
<dbReference type="Pfam" id="PF00501">
    <property type="entry name" value="AMP-binding"/>
    <property type="match status" value="1"/>
</dbReference>
<gene>
    <name evidence="3" type="ORF">ACFFJC_11175</name>
</gene>
<dbReference type="InterPro" id="IPR000873">
    <property type="entry name" value="AMP-dep_synth/lig_dom"/>
</dbReference>
<organism evidence="3 4">
    <name type="scientific">Novosphingobium soli</name>
    <dbReference type="NCBI Taxonomy" id="574956"/>
    <lineage>
        <taxon>Bacteria</taxon>
        <taxon>Pseudomonadati</taxon>
        <taxon>Pseudomonadota</taxon>
        <taxon>Alphaproteobacteria</taxon>
        <taxon>Sphingomonadales</taxon>
        <taxon>Sphingomonadaceae</taxon>
        <taxon>Novosphingobium</taxon>
    </lineage>
</organism>
<dbReference type="Pfam" id="PF13193">
    <property type="entry name" value="AMP-binding_C"/>
    <property type="match status" value="1"/>
</dbReference>
<proteinExistence type="predicted"/>
<dbReference type="PROSITE" id="PS00455">
    <property type="entry name" value="AMP_BINDING"/>
    <property type="match status" value="1"/>
</dbReference>
<dbReference type="PANTHER" id="PTHR43767:SF1">
    <property type="entry name" value="NONRIBOSOMAL PEPTIDE SYNTHASE PES1 (EUROFUNG)-RELATED"/>
    <property type="match status" value="1"/>
</dbReference>
<keyword evidence="4" id="KW-1185">Reference proteome</keyword>
<dbReference type="SUPFAM" id="SSF56801">
    <property type="entry name" value="Acetyl-CoA synthetase-like"/>
    <property type="match status" value="1"/>
</dbReference>
<dbReference type="Gene3D" id="3.40.50.12780">
    <property type="entry name" value="N-terminal domain of ligase-like"/>
    <property type="match status" value="1"/>
</dbReference>
<dbReference type="InterPro" id="IPR020845">
    <property type="entry name" value="AMP-binding_CS"/>
</dbReference>
<feature type="domain" description="AMP-binding enzyme C-terminal" evidence="2">
    <location>
        <begin position="431"/>
        <end position="508"/>
    </location>
</feature>
<dbReference type="InterPro" id="IPR045851">
    <property type="entry name" value="AMP-bd_C_sf"/>
</dbReference>
<feature type="domain" description="AMP-dependent synthetase/ligase" evidence="1">
    <location>
        <begin position="9"/>
        <end position="370"/>
    </location>
</feature>
<dbReference type="InterPro" id="IPR025110">
    <property type="entry name" value="AMP-bd_C"/>
</dbReference>
<dbReference type="Proteomes" id="UP001589798">
    <property type="component" value="Unassembled WGS sequence"/>
</dbReference>
<accession>A0ABV6CVT6</accession>
<name>A0ABV6CVT6_9SPHN</name>
<dbReference type="EMBL" id="JBHLWK010000013">
    <property type="protein sequence ID" value="MFC0204834.1"/>
    <property type="molecule type" value="Genomic_DNA"/>
</dbReference>
<dbReference type="RefSeq" id="WP_379487595.1">
    <property type="nucleotide sequence ID" value="NZ_JBHLWK010000013.1"/>
</dbReference>
<evidence type="ECO:0000259" key="1">
    <source>
        <dbReference type="Pfam" id="PF00501"/>
    </source>
</evidence>
<dbReference type="InterPro" id="IPR042099">
    <property type="entry name" value="ANL_N_sf"/>
</dbReference>
<comment type="caution">
    <text evidence="3">The sequence shown here is derived from an EMBL/GenBank/DDBJ whole genome shotgun (WGS) entry which is preliminary data.</text>
</comment>
<dbReference type="InterPro" id="IPR050237">
    <property type="entry name" value="ATP-dep_AMP-bd_enzyme"/>
</dbReference>